<evidence type="ECO:0000256" key="2">
    <source>
        <dbReference type="SAM" id="MobiDB-lite"/>
    </source>
</evidence>
<dbReference type="STRING" id="573024.SAMN05216208_2335"/>
<protein>
    <submittedName>
        <fullName evidence="4">Protoporphyrin IX magnesium-chelatase</fullName>
    </submittedName>
</protein>
<evidence type="ECO:0000313" key="4">
    <source>
        <dbReference type="EMBL" id="SIS23901.1"/>
    </source>
</evidence>
<keyword evidence="5" id="KW-1185">Reference proteome</keyword>
<reference evidence="4 5" key="1">
    <citation type="submission" date="2017-01" db="EMBL/GenBank/DDBJ databases">
        <authorList>
            <person name="Mah S.A."/>
            <person name="Swanson W.J."/>
            <person name="Moy G.W."/>
            <person name="Vacquier V.D."/>
        </authorList>
    </citation>
    <scope>NUCLEOTIDE SEQUENCE [LARGE SCALE GENOMIC DNA]</scope>
    <source>
        <strain evidence="4 5">DSM 29590</strain>
    </source>
</reference>
<accession>A0A1N7HGN1</accession>
<organism evidence="4 5">
    <name type="scientific">Roseovarius nanhaiticus</name>
    <dbReference type="NCBI Taxonomy" id="573024"/>
    <lineage>
        <taxon>Bacteria</taxon>
        <taxon>Pseudomonadati</taxon>
        <taxon>Pseudomonadota</taxon>
        <taxon>Alphaproteobacteria</taxon>
        <taxon>Rhodobacterales</taxon>
        <taxon>Roseobacteraceae</taxon>
        <taxon>Roseovarius</taxon>
    </lineage>
</organism>
<dbReference type="SUPFAM" id="SSF53300">
    <property type="entry name" value="vWA-like"/>
    <property type="match status" value="1"/>
</dbReference>
<dbReference type="SUPFAM" id="SSF52540">
    <property type="entry name" value="P-loop containing nucleoside triphosphate hydrolases"/>
    <property type="match status" value="1"/>
</dbReference>
<dbReference type="Pfam" id="PF13519">
    <property type="entry name" value="VWA_2"/>
    <property type="match status" value="1"/>
</dbReference>
<dbReference type="NCBIfam" id="NF009943">
    <property type="entry name" value="PRK13406.1"/>
    <property type="match status" value="1"/>
</dbReference>
<evidence type="ECO:0000259" key="3">
    <source>
        <dbReference type="PROSITE" id="PS50234"/>
    </source>
</evidence>
<dbReference type="CDD" id="cd01451">
    <property type="entry name" value="vWA_Magnesium_chelatase"/>
    <property type="match status" value="1"/>
</dbReference>
<dbReference type="Proteomes" id="UP000186019">
    <property type="component" value="Unassembled WGS sequence"/>
</dbReference>
<dbReference type="PANTHER" id="PTHR43473:SF2">
    <property type="entry name" value="MAGNESIUM-CHELATASE SUBUNIT CHLD, CHLOROPLASTIC"/>
    <property type="match status" value="1"/>
</dbReference>
<proteinExistence type="inferred from homology"/>
<feature type="compositionally biased region" description="Basic residues" evidence="2">
    <location>
        <begin position="299"/>
        <end position="312"/>
    </location>
</feature>
<dbReference type="PROSITE" id="PS50234">
    <property type="entry name" value="VWFA"/>
    <property type="match status" value="1"/>
</dbReference>
<dbReference type="PANTHER" id="PTHR43473">
    <property type="entry name" value="MAGNESIUM-CHELATASE SUBUNIT CHLD, CHLOROPLASTIC"/>
    <property type="match status" value="1"/>
</dbReference>
<feature type="region of interest" description="Disordered" evidence="2">
    <location>
        <begin position="283"/>
        <end position="312"/>
    </location>
</feature>
<dbReference type="EMBL" id="FTNV01000003">
    <property type="protein sequence ID" value="SIS23901.1"/>
    <property type="molecule type" value="Genomic_DNA"/>
</dbReference>
<name>A0A1N7HGN1_9RHOB</name>
<dbReference type="SMART" id="SM00327">
    <property type="entry name" value="VWA"/>
    <property type="match status" value="1"/>
</dbReference>
<feature type="compositionally biased region" description="Pro residues" evidence="2">
    <location>
        <begin position="232"/>
        <end position="241"/>
    </location>
</feature>
<dbReference type="AlphaFoldDB" id="A0A1N7HGN1"/>
<feature type="region of interest" description="Disordered" evidence="2">
    <location>
        <begin position="226"/>
        <end position="257"/>
    </location>
</feature>
<gene>
    <name evidence="4" type="ORF">SAMN05421666_2980</name>
</gene>
<dbReference type="Gene3D" id="1.10.8.80">
    <property type="entry name" value="Magnesium chelatase subunit I, C-Terminal domain"/>
    <property type="match status" value="1"/>
</dbReference>
<dbReference type="Pfam" id="PF17863">
    <property type="entry name" value="AAA_lid_2"/>
    <property type="match status" value="1"/>
</dbReference>
<dbReference type="InterPro" id="IPR041702">
    <property type="entry name" value="BchD/ChlD_VWA"/>
</dbReference>
<comment type="similarity">
    <text evidence="1">Belongs to the Mg-chelatase subunits D/I family.</text>
</comment>
<dbReference type="InterPro" id="IPR002035">
    <property type="entry name" value="VWF_A"/>
</dbReference>
<dbReference type="InterPro" id="IPR036465">
    <property type="entry name" value="vWFA_dom_sf"/>
</dbReference>
<dbReference type="Gene3D" id="3.40.50.410">
    <property type="entry name" value="von Willebrand factor, type A domain"/>
    <property type="match status" value="1"/>
</dbReference>
<feature type="domain" description="VWFA" evidence="3">
    <location>
        <begin position="364"/>
        <end position="543"/>
    </location>
</feature>
<sequence length="546" mass="57315">MLALRLLAVDPVGLGGITLRARSGPARDAFLAALKGYPRPARRLGPDIDDAALFGGLDLNATLAAGRMVRQAGLAAHDGPLILPMAERARPELAARLAAMMDSGTHAHPLIALDEAASEDEGAPSALTDRLAFALDLEGLSLADIAPLRSTLPGPLRLPRLGEDHIHRIAMLAEALGVPSPRAACLAMRAASAHAALEGRADVSDADIEIAATLVLAPRATCLPEMEEEAPPEVPEPPETPPESETEPEALPDQLPDQLPDDILIEAILARLPEDMLARIARGKARQAKGSGSGDKTTGKRRGRPLTPRKGRLGGAARLDLVATLRAAAPWQKARAAQRPDHAGLHIRPSDIHLRRYEERADRLLIFVVDASGSAAMTRLAEAKGAVELMLAAAYARRDHVALIGFRGTEAEVLLPPTRSLVRTKRELAALPGGGATPLAHGLRAAMELARAARAKGMTPTLALLTDGRANIALDGSPDRARAGEDAAEMGRAIAASGASALVVDMGARPETALETLASAMHAPYFVLPRADARRISEAVRSVMDG</sequence>
<dbReference type="InterPro" id="IPR041628">
    <property type="entry name" value="ChlI/MoxR_AAA_lid"/>
</dbReference>
<evidence type="ECO:0000313" key="5">
    <source>
        <dbReference type="Proteomes" id="UP000186019"/>
    </source>
</evidence>
<dbReference type="InterPro" id="IPR027417">
    <property type="entry name" value="P-loop_NTPase"/>
</dbReference>
<evidence type="ECO:0000256" key="1">
    <source>
        <dbReference type="ARBA" id="ARBA00005799"/>
    </source>
</evidence>